<sequence>MTDRRSSGRGNEKAVLENAGKLIRSSLQRRGQKRKWKGDHATHHAAIR</sequence>
<name>A0A6M4GEU3_SPHYA</name>
<keyword evidence="2" id="KW-0614">Plasmid</keyword>
<accession>A0A6M4GEU3</accession>
<organism evidence="2 3">
    <name type="scientific">Sphingobium yanoikuyae</name>
    <name type="common">Sphingomonas yanoikuyae</name>
    <dbReference type="NCBI Taxonomy" id="13690"/>
    <lineage>
        <taxon>Bacteria</taxon>
        <taxon>Pseudomonadati</taxon>
        <taxon>Pseudomonadota</taxon>
        <taxon>Alphaproteobacteria</taxon>
        <taxon>Sphingomonadales</taxon>
        <taxon>Sphingomonadaceae</taxon>
        <taxon>Sphingobium</taxon>
    </lineage>
</organism>
<reference evidence="2 3" key="1">
    <citation type="submission" date="2020-04" db="EMBL/GenBank/DDBJ databases">
        <title>The Whole Genome Analysis of High salt-tolerant Sphingobium yanoikuyae YC-XJ2 with Aryl organophosphorus flame retardants (aryl-OPFRs)-degrading capacity and characteristics of Related phosphotriesterase.</title>
        <authorList>
            <person name="Li X."/>
        </authorList>
    </citation>
    <scope>NUCLEOTIDE SEQUENCE [LARGE SCALE GENOMIC DNA]</scope>
    <source>
        <strain evidence="2 3">YC-XJ2</strain>
        <plasmid evidence="3">p-a-sy</plasmid>
    </source>
</reference>
<proteinExistence type="predicted"/>
<geneLocation type="plasmid" evidence="3">
    <name>p-a-sy</name>
</geneLocation>
<protein>
    <submittedName>
        <fullName evidence="2">Uncharacterized protein</fullName>
    </submittedName>
</protein>
<evidence type="ECO:0000256" key="1">
    <source>
        <dbReference type="SAM" id="MobiDB-lite"/>
    </source>
</evidence>
<feature type="region of interest" description="Disordered" evidence="1">
    <location>
        <begin position="1"/>
        <end position="48"/>
    </location>
</feature>
<evidence type="ECO:0000313" key="2">
    <source>
        <dbReference type="EMBL" id="QJR05819.1"/>
    </source>
</evidence>
<feature type="compositionally biased region" description="Basic residues" evidence="1">
    <location>
        <begin position="30"/>
        <end position="48"/>
    </location>
</feature>
<dbReference type="Proteomes" id="UP000502611">
    <property type="component" value="Plasmid p-A-Sy"/>
</dbReference>
<feature type="compositionally biased region" description="Basic and acidic residues" evidence="1">
    <location>
        <begin position="1"/>
        <end position="15"/>
    </location>
</feature>
<evidence type="ECO:0000313" key="3">
    <source>
        <dbReference type="Proteomes" id="UP000502611"/>
    </source>
</evidence>
<dbReference type="RefSeq" id="WP_169863488.1">
    <property type="nucleotide sequence ID" value="NZ_CP053022.1"/>
</dbReference>
<dbReference type="AlphaFoldDB" id="A0A6M4GEU3"/>
<dbReference type="EMBL" id="CP053022">
    <property type="protein sequence ID" value="QJR05819.1"/>
    <property type="molecule type" value="Genomic_DNA"/>
</dbReference>
<gene>
    <name evidence="2" type="ORF">HH800_26610</name>
</gene>